<proteinExistence type="predicted"/>
<name>A0AA41Z0T5_9HYPH</name>
<evidence type="ECO:0000313" key="2">
    <source>
        <dbReference type="Proteomes" id="UP001165667"/>
    </source>
</evidence>
<gene>
    <name evidence="1" type="ORF">M8523_09980</name>
</gene>
<comment type="caution">
    <text evidence="1">The sequence shown here is derived from an EMBL/GenBank/DDBJ whole genome shotgun (WGS) entry which is preliminary data.</text>
</comment>
<evidence type="ECO:0000313" key="1">
    <source>
        <dbReference type="EMBL" id="MCW6508350.1"/>
    </source>
</evidence>
<accession>A0AA41Z0T5</accession>
<sequence>MSTDLDAQLLATSGDLKQSEIVFQPIVGPETHLDLRGEDKSFLADRIEPLFSRDAQCRGEQVARLGENVATRRRRA</sequence>
<keyword evidence="2" id="KW-1185">Reference proteome</keyword>
<dbReference type="EMBL" id="JAMOIM010000005">
    <property type="protein sequence ID" value="MCW6508350.1"/>
    <property type="molecule type" value="Genomic_DNA"/>
</dbReference>
<dbReference type="Proteomes" id="UP001165667">
    <property type="component" value="Unassembled WGS sequence"/>
</dbReference>
<reference evidence="1" key="1">
    <citation type="submission" date="2022-05" db="EMBL/GenBank/DDBJ databases">
        <authorList>
            <person name="Pankratov T."/>
        </authorList>
    </citation>
    <scope>NUCLEOTIDE SEQUENCE</scope>
    <source>
        <strain evidence="1">BP6-180914</strain>
    </source>
</reference>
<organism evidence="1 2">
    <name type="scientific">Lichenifustis flavocetrariae</name>
    <dbReference type="NCBI Taxonomy" id="2949735"/>
    <lineage>
        <taxon>Bacteria</taxon>
        <taxon>Pseudomonadati</taxon>
        <taxon>Pseudomonadota</taxon>
        <taxon>Alphaproteobacteria</taxon>
        <taxon>Hyphomicrobiales</taxon>
        <taxon>Lichenihabitantaceae</taxon>
        <taxon>Lichenifustis</taxon>
    </lineage>
</organism>
<dbReference type="AlphaFoldDB" id="A0AA41Z0T5"/>
<protein>
    <submittedName>
        <fullName evidence="1">Uncharacterized protein</fullName>
    </submittedName>
</protein>
<dbReference type="RefSeq" id="WP_282584715.1">
    <property type="nucleotide sequence ID" value="NZ_JAMOIM010000005.1"/>
</dbReference>